<dbReference type="GO" id="GO:0003676">
    <property type="term" value="F:nucleic acid binding"/>
    <property type="evidence" value="ECO:0007669"/>
    <property type="project" value="InterPro"/>
</dbReference>
<sequence length="168" mass="18457">MLISCDPGIKGALAFFNQHGCMGVHDMPVRAKPTAGKIKNEIDPVALQKLLRRNVPADEKGLVVMETLNAFMGSGEERHGSMASQASLAATKAVICTVCELSGFDMAFVSPREWQRFFGIKATPSETTKQQSLRLARSLFGMEYCPLQKHDGRADALLIGRYGQRHFT</sequence>
<dbReference type="EMBL" id="VOSW01000048">
    <property type="protein sequence ID" value="KAE8757331.1"/>
    <property type="molecule type" value="Genomic_DNA"/>
</dbReference>
<dbReference type="PANTHER" id="PTHR36015:SF6">
    <property type="entry name" value="HOLLIDAY JUNCTION RESOLVASE MOC1, CHLOROPLASTIC-RELATED"/>
    <property type="match status" value="1"/>
</dbReference>
<comment type="caution">
    <text evidence="1">The sequence shown here is derived from an EMBL/GenBank/DDBJ whole genome shotgun (WGS) entry which is preliminary data.</text>
</comment>
<proteinExistence type="predicted"/>
<dbReference type="Proteomes" id="UP000463700">
    <property type="component" value="Unassembled WGS sequence"/>
</dbReference>
<dbReference type="InterPro" id="IPR036397">
    <property type="entry name" value="RNaseH_sf"/>
</dbReference>
<reference evidence="1 2" key="1">
    <citation type="journal article" date="2020" name="Int. J. Syst. Evol. Microbiol.">
        <title>Paraburkholderia madseniana sp. nov., a phenolic acid-degrading bacterium isolated from acidic forest soil.</title>
        <authorList>
            <person name="Wilhelm R.C."/>
            <person name="Murphy S.J.L."/>
            <person name="Feriancek N.M."/>
            <person name="Karasz D.C."/>
            <person name="DeRito C.M."/>
            <person name="Newman J.D."/>
            <person name="Buckley D.H."/>
        </authorList>
    </citation>
    <scope>NUCLEOTIDE SEQUENCE [LARGE SCALE GENOMIC DNA]</scope>
    <source>
        <strain evidence="1 2">RP11</strain>
    </source>
</reference>
<dbReference type="GO" id="GO:0008821">
    <property type="term" value="F:crossover junction DNA endonuclease activity"/>
    <property type="evidence" value="ECO:0007669"/>
    <property type="project" value="InterPro"/>
</dbReference>
<accession>A0A6N6WAX3</accession>
<organism evidence="1 2">
    <name type="scientific">Paraburkholderia madseniana</name>
    <dbReference type="NCBI Taxonomy" id="2599607"/>
    <lineage>
        <taxon>Bacteria</taxon>
        <taxon>Pseudomonadati</taxon>
        <taxon>Pseudomonadota</taxon>
        <taxon>Betaproteobacteria</taxon>
        <taxon>Burkholderiales</taxon>
        <taxon>Burkholderiaceae</taxon>
        <taxon>Paraburkholderia</taxon>
    </lineage>
</organism>
<gene>
    <name evidence="1" type="ORF">FSO04_24225</name>
</gene>
<dbReference type="InterPro" id="IPR045290">
    <property type="entry name" value="MOC1-like"/>
</dbReference>
<dbReference type="PANTHER" id="PTHR36015">
    <property type="entry name" value="HOLLIDAY JUNCTION RESOLVASE MOC1, CHLOROPLASTIC-RELATED"/>
    <property type="match status" value="1"/>
</dbReference>
<dbReference type="CDD" id="cd22992">
    <property type="entry name" value="MOC1"/>
    <property type="match status" value="1"/>
</dbReference>
<evidence type="ECO:0000313" key="2">
    <source>
        <dbReference type="Proteomes" id="UP000463700"/>
    </source>
</evidence>
<dbReference type="AlphaFoldDB" id="A0A6N6WAX3"/>
<evidence type="ECO:0000313" key="1">
    <source>
        <dbReference type="EMBL" id="KAE8757331.1"/>
    </source>
</evidence>
<dbReference type="OrthoDB" id="573331at2"/>
<dbReference type="Gene3D" id="3.30.420.10">
    <property type="entry name" value="Ribonuclease H-like superfamily/Ribonuclease H"/>
    <property type="match status" value="1"/>
</dbReference>
<dbReference type="RefSeq" id="WP_154563212.1">
    <property type="nucleotide sequence ID" value="NZ_VOSW01000048.1"/>
</dbReference>
<protein>
    <submittedName>
        <fullName evidence="1">Uncharacterized protein</fullName>
    </submittedName>
</protein>
<name>A0A6N6WAX3_9BURK</name>